<sequence length="60" mass="7051">MTEADKNQRRSNVDKHVINENSKEWIDVAKAYNDDRERHNGWVKSDRPQYQAICGVAFCI</sequence>
<protein>
    <submittedName>
        <fullName evidence="1">Uncharacterized protein</fullName>
    </submittedName>
</protein>
<dbReference type="EMBL" id="WSZM01000659">
    <property type="protein sequence ID" value="KAF4030619.1"/>
    <property type="molecule type" value="Genomic_DNA"/>
</dbReference>
<accession>A0A833VVL8</accession>
<evidence type="ECO:0000313" key="1">
    <source>
        <dbReference type="EMBL" id="KAF4030619.1"/>
    </source>
</evidence>
<proteinExistence type="predicted"/>
<reference evidence="1" key="1">
    <citation type="submission" date="2020-04" db="EMBL/GenBank/DDBJ databases">
        <title>Hybrid Assembly of Korean Phytophthora infestans isolates.</title>
        <authorList>
            <person name="Prokchorchik M."/>
            <person name="Lee Y."/>
            <person name="Seo J."/>
            <person name="Cho J.-H."/>
            <person name="Park Y.-E."/>
            <person name="Jang D.-C."/>
            <person name="Im J.-S."/>
            <person name="Choi J.-G."/>
            <person name="Park H.-J."/>
            <person name="Lee G.-B."/>
            <person name="Lee Y.-G."/>
            <person name="Hong S.-Y."/>
            <person name="Cho K."/>
            <person name="Sohn K.H."/>
        </authorList>
    </citation>
    <scope>NUCLEOTIDE SEQUENCE</scope>
    <source>
        <strain evidence="1">KR_1_A1</strain>
        <strain evidence="2">KR_2_A2</strain>
    </source>
</reference>
<comment type="caution">
    <text evidence="1">The sequence shown here is derived from an EMBL/GenBank/DDBJ whole genome shotgun (WGS) entry which is preliminary data.</text>
</comment>
<name>A0A833VVL8_PHYIN</name>
<organism evidence="1 3">
    <name type="scientific">Phytophthora infestans</name>
    <name type="common">Potato late blight agent</name>
    <name type="synonym">Botrytis infestans</name>
    <dbReference type="NCBI Taxonomy" id="4787"/>
    <lineage>
        <taxon>Eukaryota</taxon>
        <taxon>Sar</taxon>
        <taxon>Stramenopiles</taxon>
        <taxon>Oomycota</taxon>
        <taxon>Peronosporomycetes</taxon>
        <taxon>Peronosporales</taxon>
        <taxon>Peronosporaceae</taxon>
        <taxon>Phytophthora</taxon>
    </lineage>
</organism>
<dbReference type="Proteomes" id="UP000704712">
    <property type="component" value="Unassembled WGS sequence"/>
</dbReference>
<dbReference type="EMBL" id="JAACNO010001551">
    <property type="protein sequence ID" value="KAF4139619.1"/>
    <property type="molecule type" value="Genomic_DNA"/>
</dbReference>
<gene>
    <name evidence="1" type="ORF">GN244_ATG17595</name>
    <name evidence="2" type="ORF">GN958_ATG11104</name>
</gene>
<dbReference type="Proteomes" id="UP000602510">
    <property type="component" value="Unassembled WGS sequence"/>
</dbReference>
<evidence type="ECO:0000313" key="2">
    <source>
        <dbReference type="EMBL" id="KAF4139619.1"/>
    </source>
</evidence>
<dbReference type="AlphaFoldDB" id="A0A833VVL8"/>
<evidence type="ECO:0000313" key="3">
    <source>
        <dbReference type="Proteomes" id="UP000602510"/>
    </source>
</evidence>
<keyword evidence="3" id="KW-1185">Reference proteome</keyword>